<protein>
    <submittedName>
        <fullName evidence="2">Uncharacterized protein</fullName>
    </submittedName>
</protein>
<reference evidence="2 3" key="1">
    <citation type="submission" date="2017-02" db="EMBL/GenBank/DDBJ databases">
        <authorList>
            <person name="Peterson S.W."/>
        </authorList>
    </citation>
    <scope>NUCLEOTIDE SEQUENCE [LARGE SCALE GENOMIC DNA]</scope>
    <source>
        <strain evidence="2 3">DSM 45154</strain>
    </source>
</reference>
<dbReference type="Proteomes" id="UP000190637">
    <property type="component" value="Unassembled WGS sequence"/>
</dbReference>
<feature type="transmembrane region" description="Helical" evidence="1">
    <location>
        <begin position="204"/>
        <end position="227"/>
    </location>
</feature>
<feature type="transmembrane region" description="Helical" evidence="1">
    <location>
        <begin position="233"/>
        <end position="255"/>
    </location>
</feature>
<name>A0A1T4KKR7_9ACTN</name>
<feature type="transmembrane region" description="Helical" evidence="1">
    <location>
        <begin position="144"/>
        <end position="166"/>
    </location>
</feature>
<keyword evidence="1" id="KW-1133">Transmembrane helix</keyword>
<organism evidence="2 3">
    <name type="scientific">Marinactinospora thermotolerans DSM 45154</name>
    <dbReference type="NCBI Taxonomy" id="1122192"/>
    <lineage>
        <taxon>Bacteria</taxon>
        <taxon>Bacillati</taxon>
        <taxon>Actinomycetota</taxon>
        <taxon>Actinomycetes</taxon>
        <taxon>Streptosporangiales</taxon>
        <taxon>Nocardiopsidaceae</taxon>
        <taxon>Marinactinospora</taxon>
    </lineage>
</organism>
<gene>
    <name evidence="2" type="ORF">SAMN02745673_00430</name>
</gene>
<dbReference type="EMBL" id="FUWS01000001">
    <property type="protein sequence ID" value="SJZ42995.1"/>
    <property type="molecule type" value="Genomic_DNA"/>
</dbReference>
<feature type="transmembrane region" description="Helical" evidence="1">
    <location>
        <begin position="63"/>
        <end position="84"/>
    </location>
</feature>
<accession>A0A1T4KKR7</accession>
<sequence>MSRVLPALVLFVLSPFVAEYLLGNLSLTDPTTLMSSLPLALLYGGGALLIRETTRRAGRGWPTILLLGAAYGLVEEGVVTQSLFNPDFMGYRLLDYGYVPALGTGLPWAVYVIGIHTVWSIAVPIALTEALFPGRAPWLRLPGLVIVAVGYLLAAAALTAGLMYGNGRFASTAQWVVVGGIVLALVTAAFVLTRRVPGPEADDAAAAGPLWVPAAVGFGGGAVFFLAYAQEPLLPPALALAIQAATVVAVVVWAVRRSARRAWTDRHRCALAAGTALVYCWGGYVIHLSHFGTAFAGLAVHTAVVVVGLAVVAGAVRRSATHAAAPR</sequence>
<evidence type="ECO:0000313" key="2">
    <source>
        <dbReference type="EMBL" id="SJZ42995.1"/>
    </source>
</evidence>
<proteinExistence type="predicted"/>
<feature type="transmembrane region" description="Helical" evidence="1">
    <location>
        <begin position="294"/>
        <end position="316"/>
    </location>
</feature>
<evidence type="ECO:0000313" key="3">
    <source>
        <dbReference type="Proteomes" id="UP000190637"/>
    </source>
</evidence>
<keyword evidence="1" id="KW-0812">Transmembrane</keyword>
<dbReference type="AlphaFoldDB" id="A0A1T4KKR7"/>
<dbReference type="RefSeq" id="WP_144290657.1">
    <property type="nucleotide sequence ID" value="NZ_FUWS01000001.1"/>
</dbReference>
<feature type="transmembrane region" description="Helical" evidence="1">
    <location>
        <begin position="267"/>
        <end position="288"/>
    </location>
</feature>
<keyword evidence="1" id="KW-0472">Membrane</keyword>
<dbReference type="OrthoDB" id="8478704at2"/>
<keyword evidence="3" id="KW-1185">Reference proteome</keyword>
<feature type="transmembrane region" description="Helical" evidence="1">
    <location>
        <begin position="108"/>
        <end position="132"/>
    </location>
</feature>
<evidence type="ECO:0000256" key="1">
    <source>
        <dbReference type="SAM" id="Phobius"/>
    </source>
</evidence>
<feature type="transmembrane region" description="Helical" evidence="1">
    <location>
        <begin position="34"/>
        <end position="51"/>
    </location>
</feature>
<dbReference type="STRING" id="1122192.SAMN02745673_00430"/>
<feature type="transmembrane region" description="Helical" evidence="1">
    <location>
        <begin position="172"/>
        <end position="192"/>
    </location>
</feature>